<dbReference type="InterPro" id="IPR000073">
    <property type="entry name" value="AB_hydrolase_1"/>
</dbReference>
<organism evidence="2 3">
    <name type="scientific">Bradyrhizobium niftali</name>
    <dbReference type="NCBI Taxonomy" id="2560055"/>
    <lineage>
        <taxon>Bacteria</taxon>
        <taxon>Pseudomonadati</taxon>
        <taxon>Pseudomonadota</taxon>
        <taxon>Alphaproteobacteria</taxon>
        <taxon>Hyphomicrobiales</taxon>
        <taxon>Nitrobacteraceae</taxon>
        <taxon>Bradyrhizobium</taxon>
    </lineage>
</organism>
<protein>
    <submittedName>
        <fullName evidence="2">Alpha/beta fold hydrolase</fullName>
    </submittedName>
</protein>
<reference evidence="2 3" key="1">
    <citation type="submission" date="2019-03" db="EMBL/GenBank/DDBJ databases">
        <title>Bradyrhizobium diversity isolated from nodules of Chamaecrista fasciculata.</title>
        <authorList>
            <person name="Klepa M.S."/>
            <person name="Urquiaga M.O."/>
            <person name="Hungria M."/>
            <person name="Delamuta J.R."/>
        </authorList>
    </citation>
    <scope>NUCLEOTIDE SEQUENCE [LARGE SCALE GENOMIC DNA]</scope>
    <source>
        <strain evidence="2 3">CNPSo 3448</strain>
    </source>
</reference>
<evidence type="ECO:0000259" key="1">
    <source>
        <dbReference type="Pfam" id="PF00561"/>
    </source>
</evidence>
<dbReference type="Pfam" id="PF00561">
    <property type="entry name" value="Abhydrolase_1"/>
    <property type="match status" value="1"/>
</dbReference>
<comment type="caution">
    <text evidence="2">The sequence shown here is derived from an EMBL/GenBank/DDBJ whole genome shotgun (WGS) entry which is preliminary data.</text>
</comment>
<accession>A0A4Y9M826</accession>
<sequence length="358" mass="38895">MTQTKAKPAPLVLADQGSFWTGLVRQQTPNGTIAAGQMFVQYQIPEHIRHPYPIVMVHGGGGQGTDFLGTPDGRPGWATYFLKQGYAVYVVDRPGHGRSPLHPEALGPMTPPLTYEFAMTLFTAPGKQPNGWPNAQKHNQWPGSGAVGDPVLDQFMATQGPFLVSLAQTQQLMQRAGAELLDRIGSAILLTHSMGAPFGWLVADSRPHLVKGIVAVEPMGPPFAQLPMGLGDLSYGLTAIPMTFDPPLKGPTELRREIRKARKPGLADCFVQKEPARRLPNLASIPVAVVTSEASAWSMHDHGTVDYLVQAGVRAVHLRLEDHGLRGNGHLMMQERNSDDIAAFLERWISAYVGSRPT</sequence>
<dbReference type="AlphaFoldDB" id="A0A4Y9M826"/>
<dbReference type="PANTHER" id="PTHR43194:SF4">
    <property type="entry name" value="AB HYDROLASE-1 DOMAIN-CONTAINING PROTEIN"/>
    <property type="match status" value="1"/>
</dbReference>
<dbReference type="GO" id="GO:0016787">
    <property type="term" value="F:hydrolase activity"/>
    <property type="evidence" value="ECO:0007669"/>
    <property type="project" value="UniProtKB-KW"/>
</dbReference>
<evidence type="ECO:0000313" key="3">
    <source>
        <dbReference type="Proteomes" id="UP000297966"/>
    </source>
</evidence>
<keyword evidence="3" id="KW-1185">Reference proteome</keyword>
<evidence type="ECO:0000313" key="2">
    <source>
        <dbReference type="EMBL" id="TFV51310.1"/>
    </source>
</evidence>
<name>A0A4Y9M826_9BRAD</name>
<feature type="domain" description="AB hydrolase-1" evidence="1">
    <location>
        <begin position="52"/>
        <end position="223"/>
    </location>
</feature>
<dbReference type="OrthoDB" id="7820973at2"/>
<gene>
    <name evidence="2" type="ORF">E4K65_04385</name>
</gene>
<dbReference type="CDD" id="cd12809">
    <property type="entry name" value="Esterase_713_like-2"/>
    <property type="match status" value="1"/>
</dbReference>
<dbReference type="Proteomes" id="UP000297966">
    <property type="component" value="Unassembled WGS sequence"/>
</dbReference>
<dbReference type="PANTHER" id="PTHR43194">
    <property type="entry name" value="HYDROLASE ALPHA/BETA FOLD FAMILY"/>
    <property type="match status" value="1"/>
</dbReference>
<dbReference type="InterPro" id="IPR029058">
    <property type="entry name" value="AB_hydrolase_fold"/>
</dbReference>
<dbReference type="RefSeq" id="WP_135173052.1">
    <property type="nucleotide sequence ID" value="NZ_SPQT01000001.1"/>
</dbReference>
<dbReference type="InterPro" id="IPR050228">
    <property type="entry name" value="Carboxylesterase_BioH"/>
</dbReference>
<dbReference type="EMBL" id="SPQT01000001">
    <property type="protein sequence ID" value="TFV51310.1"/>
    <property type="molecule type" value="Genomic_DNA"/>
</dbReference>
<keyword evidence="2" id="KW-0378">Hydrolase</keyword>
<dbReference type="SUPFAM" id="SSF53474">
    <property type="entry name" value="alpha/beta-Hydrolases"/>
    <property type="match status" value="1"/>
</dbReference>
<proteinExistence type="predicted"/>
<dbReference type="Gene3D" id="3.40.50.1820">
    <property type="entry name" value="alpha/beta hydrolase"/>
    <property type="match status" value="1"/>
</dbReference>